<reference evidence="3" key="1">
    <citation type="submission" date="2022-07" db="EMBL/GenBank/DDBJ databases">
        <title>Genome Sequence of Leucocoprinus birnbaumii.</title>
        <authorList>
            <person name="Buettner E."/>
        </authorList>
    </citation>
    <scope>NUCLEOTIDE SEQUENCE</scope>
    <source>
        <strain evidence="3">VT141</strain>
    </source>
</reference>
<feature type="domain" description="Fungal-type protein kinase" evidence="2">
    <location>
        <begin position="262"/>
        <end position="423"/>
    </location>
</feature>
<dbReference type="AlphaFoldDB" id="A0AAD5VIC7"/>
<protein>
    <recommendedName>
        <fullName evidence="2">Fungal-type protein kinase domain-containing protein</fullName>
    </recommendedName>
</protein>
<comment type="caution">
    <text evidence="3">The sequence shown here is derived from an EMBL/GenBank/DDBJ whole genome shotgun (WGS) entry which is preliminary data.</text>
</comment>
<dbReference type="InterPro" id="IPR040976">
    <property type="entry name" value="Pkinase_fungal"/>
</dbReference>
<evidence type="ECO:0000313" key="4">
    <source>
        <dbReference type="Proteomes" id="UP001213000"/>
    </source>
</evidence>
<dbReference type="Pfam" id="PF17667">
    <property type="entry name" value="Pkinase_fungal"/>
    <property type="match status" value="1"/>
</dbReference>
<proteinExistence type="predicted"/>
<dbReference type="PANTHER" id="PTHR38248">
    <property type="entry name" value="FUNK1 6"/>
    <property type="match status" value="1"/>
</dbReference>
<evidence type="ECO:0000256" key="1">
    <source>
        <dbReference type="SAM" id="MobiDB-lite"/>
    </source>
</evidence>
<accession>A0AAD5VIC7</accession>
<organism evidence="3 4">
    <name type="scientific">Leucocoprinus birnbaumii</name>
    <dbReference type="NCBI Taxonomy" id="56174"/>
    <lineage>
        <taxon>Eukaryota</taxon>
        <taxon>Fungi</taxon>
        <taxon>Dikarya</taxon>
        <taxon>Basidiomycota</taxon>
        <taxon>Agaricomycotina</taxon>
        <taxon>Agaricomycetes</taxon>
        <taxon>Agaricomycetidae</taxon>
        <taxon>Agaricales</taxon>
        <taxon>Agaricineae</taxon>
        <taxon>Agaricaceae</taxon>
        <taxon>Leucocoprinus</taxon>
    </lineage>
</organism>
<evidence type="ECO:0000313" key="3">
    <source>
        <dbReference type="EMBL" id="KAJ3558520.1"/>
    </source>
</evidence>
<dbReference type="PANTHER" id="PTHR38248:SF2">
    <property type="entry name" value="FUNK1 11"/>
    <property type="match status" value="1"/>
</dbReference>
<dbReference type="EMBL" id="JANIEX010001392">
    <property type="protein sequence ID" value="KAJ3558520.1"/>
    <property type="molecule type" value="Genomic_DNA"/>
</dbReference>
<dbReference type="Proteomes" id="UP001213000">
    <property type="component" value="Unassembled WGS sequence"/>
</dbReference>
<feature type="compositionally biased region" description="Low complexity" evidence="1">
    <location>
        <begin position="89"/>
        <end position="109"/>
    </location>
</feature>
<feature type="region of interest" description="Disordered" evidence="1">
    <location>
        <begin position="76"/>
        <end position="128"/>
    </location>
</feature>
<name>A0AAD5VIC7_9AGAR</name>
<sequence>MSNNPDQGKLDTPHVHHQSPGGAKFLQEQYRSDLLSMNSEIDASVFLQKFLPFSDSHASTLLEEMKTDGLYSDSGWTGLPRGTKQSKQVPSVPSATTTLSSPALSAQSSNISDAQPATPALSTWPDKTSLTVLHQEPAAPKREDTRIKEVDLYKPFVKIANKIAERAPAISAGLPEPTKRLQGQWVDTHDRALASKNEHANGVFPDIAFLSNFEADNLARSPVAPTVDTSIDTVYMVDPPQVSGGGDKGVAASGSPSPSTESTVSRLWLHAFTIVEVKSGPNDSLAQLAVYVRQIFMEQLDRLFVLAFTFNLPLLRVHLFDRSGVISSTGIDIHKSPKEFISAIAAFSCRTADELGWDPTVRVWDQKKVMHSYTAPMKGYSSTYDVPWVFEGFAKSGQSDPPQYVFIRSETLQDATRLWGRATLAIDVVLRSM</sequence>
<feature type="region of interest" description="Disordered" evidence="1">
    <location>
        <begin position="1"/>
        <end position="25"/>
    </location>
</feature>
<gene>
    <name evidence="3" type="ORF">NP233_g11495</name>
</gene>
<keyword evidence="4" id="KW-1185">Reference proteome</keyword>
<evidence type="ECO:0000259" key="2">
    <source>
        <dbReference type="Pfam" id="PF17667"/>
    </source>
</evidence>